<keyword evidence="3 8" id="KW-0813">Transport</keyword>
<proteinExistence type="inferred from homology"/>
<accession>A0A934WJ83</accession>
<evidence type="ECO:0000256" key="8">
    <source>
        <dbReference type="RuleBase" id="RU363032"/>
    </source>
</evidence>
<comment type="similarity">
    <text evidence="2">Belongs to the binding-protein-dependent transport system permease family. CysTW subfamily.</text>
</comment>
<dbReference type="GO" id="GO:0005886">
    <property type="term" value="C:plasma membrane"/>
    <property type="evidence" value="ECO:0007669"/>
    <property type="project" value="UniProtKB-SubCell"/>
</dbReference>
<name>A0A934WJ83_9RHOB</name>
<feature type="transmembrane region" description="Helical" evidence="8">
    <location>
        <begin position="100"/>
        <end position="125"/>
    </location>
</feature>
<keyword evidence="11" id="KW-1185">Reference proteome</keyword>
<protein>
    <submittedName>
        <fullName evidence="10">ABC transporter permease</fullName>
    </submittedName>
</protein>
<keyword evidence="7 8" id="KW-0472">Membrane</keyword>
<evidence type="ECO:0000313" key="11">
    <source>
        <dbReference type="Proteomes" id="UP000706333"/>
    </source>
</evidence>
<keyword evidence="5 8" id="KW-0812">Transmembrane</keyword>
<comment type="subcellular location">
    <subcellularLocation>
        <location evidence="1 8">Cell membrane</location>
        <topology evidence="1 8">Multi-pass membrane protein</topology>
    </subcellularLocation>
</comment>
<keyword evidence="6 8" id="KW-1133">Transmembrane helix</keyword>
<dbReference type="PROSITE" id="PS50928">
    <property type="entry name" value="ABC_TM1"/>
    <property type="match status" value="1"/>
</dbReference>
<evidence type="ECO:0000256" key="1">
    <source>
        <dbReference type="ARBA" id="ARBA00004651"/>
    </source>
</evidence>
<dbReference type="PANTHER" id="PTHR42929:SF1">
    <property type="entry name" value="INNER MEMBRANE ABC TRANSPORTER PERMEASE PROTEIN YDCU-RELATED"/>
    <property type="match status" value="1"/>
</dbReference>
<gene>
    <name evidence="10" type="ORF">CCR87_10040</name>
</gene>
<dbReference type="InterPro" id="IPR035906">
    <property type="entry name" value="MetI-like_sf"/>
</dbReference>
<feature type="domain" description="ABC transmembrane type-1" evidence="9">
    <location>
        <begin position="65"/>
        <end position="271"/>
    </location>
</feature>
<dbReference type="GO" id="GO:0055085">
    <property type="term" value="P:transmembrane transport"/>
    <property type="evidence" value="ECO:0007669"/>
    <property type="project" value="InterPro"/>
</dbReference>
<dbReference type="Proteomes" id="UP000706333">
    <property type="component" value="Unassembled WGS sequence"/>
</dbReference>
<feature type="transmembrane region" description="Helical" evidence="8">
    <location>
        <begin position="145"/>
        <end position="173"/>
    </location>
</feature>
<sequence length="281" mass="29794">MSAHRATPAWLALIPAAWLAVFFLIPFAIMLSVSVAHRVPGGFFEPGFEIDSYARLMTPFFGRILMTSVAVAAGAAAICVVLAFPFTVILAGMRARGQTLVLVVLLAVLSLSEVIIGFSLSTLLSRTAGVGNLLAWAGLIAEPRAYTPGLFALMLGLCYLGLPYAVLVLYPPVSRLDPELGEAARIMGASPLRVFWTVTVPVLRAPIAGAFVLVFVFTLGAYLLPQLLGRPRHWTLSVHITDQAIFQSNLPFAAAMAVVLLLVSLALVGVSLLLGRGGARA</sequence>
<evidence type="ECO:0000256" key="7">
    <source>
        <dbReference type="ARBA" id="ARBA00023136"/>
    </source>
</evidence>
<dbReference type="SUPFAM" id="SSF161098">
    <property type="entry name" value="MetI-like"/>
    <property type="match status" value="1"/>
</dbReference>
<evidence type="ECO:0000256" key="3">
    <source>
        <dbReference type="ARBA" id="ARBA00022448"/>
    </source>
</evidence>
<organism evidence="10 11">
    <name type="scientific">Rhodobaculum claviforme</name>
    <dbReference type="NCBI Taxonomy" id="1549854"/>
    <lineage>
        <taxon>Bacteria</taxon>
        <taxon>Pseudomonadati</taxon>
        <taxon>Pseudomonadota</taxon>
        <taxon>Alphaproteobacteria</taxon>
        <taxon>Rhodobacterales</taxon>
        <taxon>Paracoccaceae</taxon>
        <taxon>Rhodobaculum</taxon>
    </lineage>
</organism>
<dbReference type="CDD" id="cd06261">
    <property type="entry name" value="TM_PBP2"/>
    <property type="match status" value="1"/>
</dbReference>
<comment type="caution">
    <text evidence="10">The sequence shown here is derived from an EMBL/GenBank/DDBJ whole genome shotgun (WGS) entry which is preliminary data.</text>
</comment>
<dbReference type="PANTHER" id="PTHR42929">
    <property type="entry name" value="INNER MEMBRANE ABC TRANSPORTER PERMEASE PROTEIN YDCU-RELATED-RELATED"/>
    <property type="match status" value="1"/>
</dbReference>
<dbReference type="InterPro" id="IPR000515">
    <property type="entry name" value="MetI-like"/>
</dbReference>
<dbReference type="Gene3D" id="1.10.3720.10">
    <property type="entry name" value="MetI-like"/>
    <property type="match status" value="1"/>
</dbReference>
<evidence type="ECO:0000256" key="5">
    <source>
        <dbReference type="ARBA" id="ARBA00022692"/>
    </source>
</evidence>
<evidence type="ECO:0000313" key="10">
    <source>
        <dbReference type="EMBL" id="MBK5927662.1"/>
    </source>
</evidence>
<evidence type="ECO:0000259" key="9">
    <source>
        <dbReference type="PROSITE" id="PS50928"/>
    </source>
</evidence>
<reference evidence="10" key="2">
    <citation type="journal article" date="2020" name="Microorganisms">
        <title>Osmotic Adaptation and Compatible Solute Biosynthesis of Phototrophic Bacteria as Revealed from Genome Analyses.</title>
        <authorList>
            <person name="Imhoff J.F."/>
            <person name="Rahn T."/>
            <person name="Kunzel S."/>
            <person name="Keller A."/>
            <person name="Neulinger S.C."/>
        </authorList>
    </citation>
    <scope>NUCLEOTIDE SEQUENCE</scope>
    <source>
        <strain evidence="10">LMG 28126</strain>
    </source>
</reference>
<reference evidence="10" key="1">
    <citation type="submission" date="2017-05" db="EMBL/GenBank/DDBJ databases">
        <authorList>
            <person name="Imhoff J.F."/>
            <person name="Rahn T."/>
            <person name="Kuenzel S."/>
            <person name="Neulinger S.C."/>
        </authorList>
    </citation>
    <scope>NUCLEOTIDE SEQUENCE</scope>
    <source>
        <strain evidence="10">LMG 28126</strain>
    </source>
</reference>
<dbReference type="AlphaFoldDB" id="A0A934WJ83"/>
<keyword evidence="4" id="KW-1003">Cell membrane</keyword>
<feature type="transmembrane region" description="Helical" evidence="8">
    <location>
        <begin position="194"/>
        <end position="224"/>
    </location>
</feature>
<dbReference type="EMBL" id="NHSD01000267">
    <property type="protein sequence ID" value="MBK5927662.1"/>
    <property type="molecule type" value="Genomic_DNA"/>
</dbReference>
<feature type="transmembrane region" description="Helical" evidence="8">
    <location>
        <begin position="60"/>
        <end position="93"/>
    </location>
</feature>
<dbReference type="RefSeq" id="WP_201157419.1">
    <property type="nucleotide sequence ID" value="NZ_NHSD01000267.1"/>
</dbReference>
<evidence type="ECO:0000256" key="4">
    <source>
        <dbReference type="ARBA" id="ARBA00022475"/>
    </source>
</evidence>
<feature type="transmembrane region" description="Helical" evidence="8">
    <location>
        <begin position="252"/>
        <end position="275"/>
    </location>
</feature>
<evidence type="ECO:0000256" key="6">
    <source>
        <dbReference type="ARBA" id="ARBA00022989"/>
    </source>
</evidence>
<evidence type="ECO:0000256" key="2">
    <source>
        <dbReference type="ARBA" id="ARBA00007069"/>
    </source>
</evidence>
<dbReference type="Pfam" id="PF00528">
    <property type="entry name" value="BPD_transp_1"/>
    <property type="match status" value="1"/>
</dbReference>